<gene>
    <name evidence="6" type="primary">rsmI</name>
    <name evidence="9" type="ordered locus">Fleli_0806</name>
</gene>
<proteinExistence type="inferred from homology"/>
<dbReference type="HOGENOM" id="CLU_044779_4_0_10"/>
<keyword evidence="2 6" id="KW-0698">rRNA processing</keyword>
<sequence length="249" mass="27957">MENTENNIEESEERNENQTSLYLVPTPIGNLGDITLRALETLKKVDLILAEDTRKTGVLLKHYEIKQPLQSYHAHNEHHTVQKWIEQMQQGSVFALVSDAGTPAISDPGFLLVREALKANLSIECLTGATAFVPALVKSGLPSERFCFEGFLPHKKGRKTLLDALAEEKRTFILYESPHRLIKTLTQLAEVCGNDRNASVSRELTKVYEETKNGTLEEIINYFSTKGKVKGEFVIVVEGKSKPVKTNKY</sequence>
<feature type="region of interest" description="Disordered" evidence="7">
    <location>
        <begin position="1"/>
        <end position="20"/>
    </location>
</feature>
<dbReference type="eggNOG" id="COG0313">
    <property type="taxonomic scope" value="Bacteria"/>
</dbReference>
<evidence type="ECO:0000256" key="2">
    <source>
        <dbReference type="ARBA" id="ARBA00022552"/>
    </source>
</evidence>
<dbReference type="Gene3D" id="3.30.950.10">
    <property type="entry name" value="Methyltransferase, Cobalt-precorrin-4 Transmethylase, Domain 2"/>
    <property type="match status" value="1"/>
</dbReference>
<dbReference type="Gene3D" id="3.40.1010.10">
    <property type="entry name" value="Cobalt-precorrin-4 Transmethylase, Domain 1"/>
    <property type="match status" value="1"/>
</dbReference>
<dbReference type="RefSeq" id="WP_014796723.1">
    <property type="nucleotide sequence ID" value="NC_018018.1"/>
</dbReference>
<keyword evidence="1 6" id="KW-0963">Cytoplasm</keyword>
<name>I4AH30_BERLS</name>
<dbReference type="STRING" id="880071.Fleli_0806"/>
<dbReference type="NCBIfam" id="TIGR00096">
    <property type="entry name" value="16S rRNA (cytidine(1402)-2'-O)-methyltransferase"/>
    <property type="match status" value="1"/>
</dbReference>
<comment type="function">
    <text evidence="6">Catalyzes the 2'-O-methylation of the ribose of cytidine 1402 (C1402) in 16S rRNA.</text>
</comment>
<evidence type="ECO:0000256" key="4">
    <source>
        <dbReference type="ARBA" id="ARBA00022679"/>
    </source>
</evidence>
<accession>I4AH30</accession>
<protein>
    <recommendedName>
        <fullName evidence="6">Ribosomal RNA small subunit methyltransferase I</fullName>
        <ecNumber evidence="6">2.1.1.198</ecNumber>
    </recommendedName>
    <alternativeName>
        <fullName evidence="6">16S rRNA 2'-O-ribose C1402 methyltransferase</fullName>
    </alternativeName>
    <alternativeName>
        <fullName evidence="6">rRNA (cytidine-2'-O-)-methyltransferase RsmI</fullName>
    </alternativeName>
</protein>
<evidence type="ECO:0000256" key="3">
    <source>
        <dbReference type="ARBA" id="ARBA00022603"/>
    </source>
</evidence>
<comment type="subcellular location">
    <subcellularLocation>
        <location evidence="6">Cytoplasm</location>
    </subcellularLocation>
</comment>
<evidence type="ECO:0000256" key="5">
    <source>
        <dbReference type="ARBA" id="ARBA00022691"/>
    </source>
</evidence>
<dbReference type="GO" id="GO:0005737">
    <property type="term" value="C:cytoplasm"/>
    <property type="evidence" value="ECO:0007669"/>
    <property type="project" value="UniProtKB-SubCell"/>
</dbReference>
<dbReference type="PIRSF" id="PIRSF005917">
    <property type="entry name" value="MTase_YraL"/>
    <property type="match status" value="1"/>
</dbReference>
<dbReference type="InterPro" id="IPR035996">
    <property type="entry name" value="4pyrrol_Methylase_sf"/>
</dbReference>
<evidence type="ECO:0000256" key="1">
    <source>
        <dbReference type="ARBA" id="ARBA00022490"/>
    </source>
</evidence>
<feature type="domain" description="Tetrapyrrole methylase" evidence="8">
    <location>
        <begin position="21"/>
        <end position="219"/>
    </location>
</feature>
<comment type="similarity">
    <text evidence="6">Belongs to the methyltransferase superfamily. RsmI family.</text>
</comment>
<comment type="catalytic activity">
    <reaction evidence="6">
        <text>cytidine(1402) in 16S rRNA + S-adenosyl-L-methionine = 2'-O-methylcytidine(1402) in 16S rRNA + S-adenosyl-L-homocysteine + H(+)</text>
        <dbReference type="Rhea" id="RHEA:42924"/>
        <dbReference type="Rhea" id="RHEA-COMP:10285"/>
        <dbReference type="Rhea" id="RHEA-COMP:10286"/>
        <dbReference type="ChEBI" id="CHEBI:15378"/>
        <dbReference type="ChEBI" id="CHEBI:57856"/>
        <dbReference type="ChEBI" id="CHEBI:59789"/>
        <dbReference type="ChEBI" id="CHEBI:74495"/>
        <dbReference type="ChEBI" id="CHEBI:82748"/>
        <dbReference type="EC" id="2.1.1.198"/>
    </reaction>
</comment>
<dbReference type="PANTHER" id="PTHR46111:SF1">
    <property type="entry name" value="RIBOSOMAL RNA SMALL SUBUNIT METHYLTRANSFERASE I"/>
    <property type="match status" value="1"/>
</dbReference>
<keyword evidence="3 6" id="KW-0489">Methyltransferase</keyword>
<dbReference type="Pfam" id="PF00590">
    <property type="entry name" value="TP_methylase"/>
    <property type="match status" value="1"/>
</dbReference>
<dbReference type="PROSITE" id="PS01296">
    <property type="entry name" value="RSMI"/>
    <property type="match status" value="1"/>
</dbReference>
<dbReference type="HAMAP" id="MF_01877">
    <property type="entry name" value="16SrRNA_methyltr_I"/>
    <property type="match status" value="1"/>
</dbReference>
<dbReference type="FunFam" id="3.30.950.10:FF:000002">
    <property type="entry name" value="Ribosomal RNA small subunit methyltransferase I"/>
    <property type="match status" value="1"/>
</dbReference>
<evidence type="ECO:0000313" key="9">
    <source>
        <dbReference type="EMBL" id="AFM03265.1"/>
    </source>
</evidence>
<dbReference type="EMBL" id="CP003345">
    <property type="protein sequence ID" value="AFM03265.1"/>
    <property type="molecule type" value="Genomic_DNA"/>
</dbReference>
<evidence type="ECO:0000259" key="8">
    <source>
        <dbReference type="Pfam" id="PF00590"/>
    </source>
</evidence>
<dbReference type="EC" id="2.1.1.198" evidence="6"/>
<dbReference type="Proteomes" id="UP000006054">
    <property type="component" value="Chromosome"/>
</dbReference>
<organism evidence="9 10">
    <name type="scientific">Bernardetia litoralis (strain ATCC 23117 / DSM 6794 / NBRC 15988 / NCIMB 1366 / Fx l1 / Sio-4)</name>
    <name type="common">Flexibacter litoralis</name>
    <dbReference type="NCBI Taxonomy" id="880071"/>
    <lineage>
        <taxon>Bacteria</taxon>
        <taxon>Pseudomonadati</taxon>
        <taxon>Bacteroidota</taxon>
        <taxon>Cytophagia</taxon>
        <taxon>Cytophagales</taxon>
        <taxon>Bernardetiaceae</taxon>
        <taxon>Bernardetia</taxon>
    </lineage>
</organism>
<evidence type="ECO:0000256" key="7">
    <source>
        <dbReference type="SAM" id="MobiDB-lite"/>
    </source>
</evidence>
<dbReference type="CDD" id="cd11648">
    <property type="entry name" value="RsmI"/>
    <property type="match status" value="1"/>
</dbReference>
<dbReference type="InterPro" id="IPR018063">
    <property type="entry name" value="SAM_MeTrfase_RsmI_CS"/>
</dbReference>
<dbReference type="InterPro" id="IPR000878">
    <property type="entry name" value="4pyrrol_Mease"/>
</dbReference>
<evidence type="ECO:0000313" key="10">
    <source>
        <dbReference type="Proteomes" id="UP000006054"/>
    </source>
</evidence>
<dbReference type="AlphaFoldDB" id="I4AH30"/>
<dbReference type="GO" id="GO:0070677">
    <property type="term" value="F:rRNA (cytosine-2'-O-)-methyltransferase activity"/>
    <property type="evidence" value="ECO:0007669"/>
    <property type="project" value="UniProtKB-UniRule"/>
</dbReference>
<evidence type="ECO:0000256" key="6">
    <source>
        <dbReference type="HAMAP-Rule" id="MF_01877"/>
    </source>
</evidence>
<keyword evidence="10" id="KW-1185">Reference proteome</keyword>
<dbReference type="SUPFAM" id="SSF53790">
    <property type="entry name" value="Tetrapyrrole methylase"/>
    <property type="match status" value="1"/>
</dbReference>
<dbReference type="OrthoDB" id="9809084at2"/>
<keyword evidence="5 6" id="KW-0949">S-adenosyl-L-methionine</keyword>
<dbReference type="InterPro" id="IPR014777">
    <property type="entry name" value="4pyrrole_Mease_sub1"/>
</dbReference>
<dbReference type="KEGG" id="fli:Fleli_0806"/>
<dbReference type="PANTHER" id="PTHR46111">
    <property type="entry name" value="RIBOSOMAL RNA SMALL SUBUNIT METHYLTRANSFERASE I"/>
    <property type="match status" value="1"/>
</dbReference>
<reference evidence="10" key="1">
    <citation type="submission" date="2012-06" db="EMBL/GenBank/DDBJ databases">
        <title>The complete genome of Flexibacter litoralis DSM 6794.</title>
        <authorList>
            <person name="Lucas S."/>
            <person name="Copeland A."/>
            <person name="Lapidus A."/>
            <person name="Glavina del Rio T."/>
            <person name="Dalin E."/>
            <person name="Tice H."/>
            <person name="Bruce D."/>
            <person name="Goodwin L."/>
            <person name="Pitluck S."/>
            <person name="Peters L."/>
            <person name="Ovchinnikova G."/>
            <person name="Lu M."/>
            <person name="Kyrpides N."/>
            <person name="Mavromatis K."/>
            <person name="Ivanova N."/>
            <person name="Brettin T."/>
            <person name="Detter J.C."/>
            <person name="Han C."/>
            <person name="Larimer F."/>
            <person name="Land M."/>
            <person name="Hauser L."/>
            <person name="Markowitz V."/>
            <person name="Cheng J.-F."/>
            <person name="Hugenholtz P."/>
            <person name="Woyke T."/>
            <person name="Wu D."/>
            <person name="Spring S."/>
            <person name="Lang E."/>
            <person name="Kopitz M."/>
            <person name="Brambilla E."/>
            <person name="Klenk H.-P."/>
            <person name="Eisen J.A."/>
        </authorList>
    </citation>
    <scope>NUCLEOTIDE SEQUENCE [LARGE SCALE GENOMIC DNA]</scope>
    <source>
        <strain evidence="10">ATCC 23117 / DSM 6794 / NBRC 15988 / NCIMB 1366 / Sio-4</strain>
    </source>
</reference>
<dbReference type="PATRIC" id="fig|880071.3.peg.780"/>
<dbReference type="FunFam" id="3.40.1010.10:FF:000007">
    <property type="entry name" value="Ribosomal RNA small subunit methyltransferase I"/>
    <property type="match status" value="1"/>
</dbReference>
<dbReference type="InterPro" id="IPR008189">
    <property type="entry name" value="rRNA_ssu_MeTfrase_I"/>
</dbReference>
<keyword evidence="4 6" id="KW-0808">Transferase</keyword>
<dbReference type="InterPro" id="IPR014776">
    <property type="entry name" value="4pyrrole_Mease_sub2"/>
</dbReference>